<dbReference type="SUPFAM" id="SSF159664">
    <property type="entry name" value="CobE/GbiG C-terminal domain-like"/>
    <property type="match status" value="1"/>
</dbReference>
<dbReference type="Pfam" id="PF01890">
    <property type="entry name" value="CbiG_C"/>
    <property type="match status" value="1"/>
</dbReference>
<organism evidence="2">
    <name type="scientific">marine metagenome</name>
    <dbReference type="NCBI Taxonomy" id="408172"/>
    <lineage>
        <taxon>unclassified sequences</taxon>
        <taxon>metagenomes</taxon>
        <taxon>ecological metagenomes</taxon>
    </lineage>
</organism>
<gene>
    <name evidence="2" type="ORF">METZ01_LOCUS276790</name>
</gene>
<protein>
    <recommendedName>
        <fullName evidence="1">CobE/GbiG C-terminal domain-containing protein</fullName>
    </recommendedName>
</protein>
<dbReference type="InterPro" id="IPR052553">
    <property type="entry name" value="CbiG_hydrolase"/>
</dbReference>
<dbReference type="Gene3D" id="3.30.420.180">
    <property type="entry name" value="CobE/GbiG C-terminal domain"/>
    <property type="match status" value="1"/>
</dbReference>
<accession>A0A382KIH9</accession>
<dbReference type="AlphaFoldDB" id="A0A382KIH9"/>
<dbReference type="InterPro" id="IPR036518">
    <property type="entry name" value="CobE/GbiG_C_sf"/>
</dbReference>
<sequence length="153" mass="16847">KNSDSKGCLIITDEIVDDDLLQNSVVYRPPSLVVGVGLHWDTTKETIKDGLMSCMNKFKLSEKSIARFVSIKKEKDVVGLVELAKEMSIHIQYFEKEELASIATPNPSNTVQTFEGTPSVSEAAAIRSSEGKLVVEKQKFPPNLTIAIARIPN</sequence>
<dbReference type="GO" id="GO:0009236">
    <property type="term" value="P:cobalamin biosynthetic process"/>
    <property type="evidence" value="ECO:0007669"/>
    <property type="project" value="InterPro"/>
</dbReference>
<dbReference type="EMBL" id="UINC01080725">
    <property type="protein sequence ID" value="SVC23936.1"/>
    <property type="molecule type" value="Genomic_DNA"/>
</dbReference>
<evidence type="ECO:0000313" key="2">
    <source>
        <dbReference type="EMBL" id="SVC23936.1"/>
    </source>
</evidence>
<dbReference type="PANTHER" id="PTHR37477:SF1">
    <property type="entry name" value="COBALT-PRECORRIN-5A HYDROLASE"/>
    <property type="match status" value="1"/>
</dbReference>
<dbReference type="InterPro" id="IPR002750">
    <property type="entry name" value="CobE/GbiG_C"/>
</dbReference>
<name>A0A382KIH9_9ZZZZ</name>
<feature type="domain" description="CobE/GbiG C-terminal" evidence="1">
    <location>
        <begin position="32"/>
        <end position="149"/>
    </location>
</feature>
<evidence type="ECO:0000259" key="1">
    <source>
        <dbReference type="Pfam" id="PF01890"/>
    </source>
</evidence>
<dbReference type="PANTHER" id="PTHR37477">
    <property type="entry name" value="COBALT-PRECORRIN-5A HYDROLASE"/>
    <property type="match status" value="1"/>
</dbReference>
<reference evidence="2" key="1">
    <citation type="submission" date="2018-05" db="EMBL/GenBank/DDBJ databases">
        <authorList>
            <person name="Lanie J.A."/>
            <person name="Ng W.-L."/>
            <person name="Kazmierczak K.M."/>
            <person name="Andrzejewski T.M."/>
            <person name="Davidsen T.M."/>
            <person name="Wayne K.J."/>
            <person name="Tettelin H."/>
            <person name="Glass J.I."/>
            <person name="Rusch D."/>
            <person name="Podicherti R."/>
            <person name="Tsui H.-C.T."/>
            <person name="Winkler M.E."/>
        </authorList>
    </citation>
    <scope>NUCLEOTIDE SEQUENCE</scope>
</reference>
<feature type="non-terminal residue" evidence="2">
    <location>
        <position position="1"/>
    </location>
</feature>
<proteinExistence type="predicted"/>